<reference evidence="2" key="1">
    <citation type="journal article" date="2023" name="G3 (Bethesda)">
        <title>Genome assembly and association tests identify interacting loci associated with vigor, precocity, and sex in interspecific pistachio rootstocks.</title>
        <authorList>
            <person name="Palmer W."/>
            <person name="Jacygrad E."/>
            <person name="Sagayaradj S."/>
            <person name="Cavanaugh K."/>
            <person name="Han R."/>
            <person name="Bertier L."/>
            <person name="Beede B."/>
            <person name="Kafkas S."/>
            <person name="Golino D."/>
            <person name="Preece J."/>
            <person name="Michelmore R."/>
        </authorList>
    </citation>
    <scope>NUCLEOTIDE SEQUENCE [LARGE SCALE GENOMIC DNA]</scope>
</reference>
<keyword evidence="2" id="KW-1185">Reference proteome</keyword>
<dbReference type="EMBL" id="CM047747">
    <property type="protein sequence ID" value="KAJ0017443.1"/>
    <property type="molecule type" value="Genomic_DNA"/>
</dbReference>
<accession>A0ACC0XJB1</accession>
<protein>
    <submittedName>
        <fullName evidence="1">Uncharacterized protein</fullName>
    </submittedName>
</protein>
<gene>
    <name evidence="1" type="ORF">Pint_09463</name>
</gene>
<name>A0ACC0XJB1_9ROSI</name>
<evidence type="ECO:0000313" key="1">
    <source>
        <dbReference type="EMBL" id="KAJ0017443.1"/>
    </source>
</evidence>
<organism evidence="1 2">
    <name type="scientific">Pistacia integerrima</name>
    <dbReference type="NCBI Taxonomy" id="434235"/>
    <lineage>
        <taxon>Eukaryota</taxon>
        <taxon>Viridiplantae</taxon>
        <taxon>Streptophyta</taxon>
        <taxon>Embryophyta</taxon>
        <taxon>Tracheophyta</taxon>
        <taxon>Spermatophyta</taxon>
        <taxon>Magnoliopsida</taxon>
        <taxon>eudicotyledons</taxon>
        <taxon>Gunneridae</taxon>
        <taxon>Pentapetalae</taxon>
        <taxon>rosids</taxon>
        <taxon>malvids</taxon>
        <taxon>Sapindales</taxon>
        <taxon>Anacardiaceae</taxon>
        <taxon>Pistacia</taxon>
    </lineage>
</organism>
<sequence>MLGFLVVANVAEKGFFESFVELFIVKMSKDTHGFVAWEEHIICHERGNRVVHFYLKDTFGDLVLAVVGTERSIRHMMYVVSDEFLNAYGSERFINASTKWRARREVVDWLSSLVAKCRPPVDFSSM</sequence>
<comment type="caution">
    <text evidence="1">The sequence shown here is derived from an EMBL/GenBank/DDBJ whole genome shotgun (WGS) entry which is preliminary data.</text>
</comment>
<dbReference type="Proteomes" id="UP001163603">
    <property type="component" value="Chromosome 12"/>
</dbReference>
<proteinExistence type="predicted"/>
<evidence type="ECO:0000313" key="2">
    <source>
        <dbReference type="Proteomes" id="UP001163603"/>
    </source>
</evidence>